<name>A0A848KPU0_9ACTN</name>
<feature type="domain" description="Phospholipid/glycerol acyltransferase" evidence="3">
    <location>
        <begin position="60"/>
        <end position="196"/>
    </location>
</feature>
<evidence type="ECO:0000313" key="5">
    <source>
        <dbReference type="Proteomes" id="UP000550729"/>
    </source>
</evidence>
<protein>
    <submittedName>
        <fullName evidence="4">1-acyl-sn-glycerol-3-phosphate acyltransferase</fullName>
    </submittedName>
</protein>
<dbReference type="GO" id="GO:0006654">
    <property type="term" value="P:phosphatidic acid biosynthetic process"/>
    <property type="evidence" value="ECO:0007669"/>
    <property type="project" value="TreeGrafter"/>
</dbReference>
<accession>A0A848KPU0</accession>
<dbReference type="SUPFAM" id="SSF69593">
    <property type="entry name" value="Glycerol-3-phosphate (1)-acyltransferase"/>
    <property type="match status" value="1"/>
</dbReference>
<dbReference type="SMART" id="SM00563">
    <property type="entry name" value="PlsC"/>
    <property type="match status" value="1"/>
</dbReference>
<dbReference type="RefSeq" id="WP_170192500.1">
    <property type="nucleotide sequence ID" value="NZ_JABBNB010000001.1"/>
</dbReference>
<dbReference type="AlphaFoldDB" id="A0A848KPU0"/>
<dbReference type="GO" id="GO:0003841">
    <property type="term" value="F:1-acylglycerol-3-phosphate O-acyltransferase activity"/>
    <property type="evidence" value="ECO:0007669"/>
    <property type="project" value="TreeGrafter"/>
</dbReference>
<dbReference type="InterPro" id="IPR002123">
    <property type="entry name" value="Plipid/glycerol_acylTrfase"/>
</dbReference>
<dbReference type="EMBL" id="JABBNB010000001">
    <property type="protein sequence ID" value="NMO00039.1"/>
    <property type="molecule type" value="Genomic_DNA"/>
</dbReference>
<keyword evidence="1 4" id="KW-0808">Transferase</keyword>
<proteinExistence type="predicted"/>
<evidence type="ECO:0000313" key="4">
    <source>
        <dbReference type="EMBL" id="NMO00039.1"/>
    </source>
</evidence>
<dbReference type="Proteomes" id="UP000550729">
    <property type="component" value="Unassembled WGS sequence"/>
</dbReference>
<evidence type="ECO:0000259" key="3">
    <source>
        <dbReference type="SMART" id="SM00563"/>
    </source>
</evidence>
<organism evidence="4 5">
    <name type="scientific">Gordonia asplenii</name>
    <dbReference type="NCBI Taxonomy" id="2725283"/>
    <lineage>
        <taxon>Bacteria</taxon>
        <taxon>Bacillati</taxon>
        <taxon>Actinomycetota</taxon>
        <taxon>Actinomycetes</taxon>
        <taxon>Mycobacteriales</taxon>
        <taxon>Gordoniaceae</taxon>
        <taxon>Gordonia</taxon>
    </lineage>
</organism>
<evidence type="ECO:0000256" key="1">
    <source>
        <dbReference type="ARBA" id="ARBA00022679"/>
    </source>
</evidence>
<keyword evidence="5" id="KW-1185">Reference proteome</keyword>
<keyword evidence="2 4" id="KW-0012">Acyltransferase</keyword>
<gene>
    <name evidence="4" type="ORF">HH308_02285</name>
</gene>
<evidence type="ECO:0000256" key="2">
    <source>
        <dbReference type="ARBA" id="ARBA00023315"/>
    </source>
</evidence>
<sequence>MDVKMEQASEVYDHYLAHQQPVAKARMMYGILAWRHKPQVTYADGAKQALREAIRSGAPIMISANHVRETDPFILAATGFLSPLRSHIGHMRVLAKDELFEEPEQRAKIDALGGIPVFRSKDHGVRAAMAAGQRMIDICAQRMSDGDYMAIFPEGTCNKEDPARVQKLGSGVGHIATRAAKLGVSPWLVSIGIAYRDGEATPRRPLAVINTPVRMADAGLTTPAAVTRHIAADLQSTVDLAHGVRAVSAVAHS</sequence>
<dbReference type="PANTHER" id="PTHR10434">
    <property type="entry name" value="1-ACYL-SN-GLYCEROL-3-PHOSPHATE ACYLTRANSFERASE"/>
    <property type="match status" value="1"/>
</dbReference>
<reference evidence="4 5" key="1">
    <citation type="submission" date="2020-04" db="EMBL/GenBank/DDBJ databases">
        <title>Gordonia sp. nov. TBRC 11910.</title>
        <authorList>
            <person name="Suriyachadkun C."/>
        </authorList>
    </citation>
    <scope>NUCLEOTIDE SEQUENCE [LARGE SCALE GENOMIC DNA]</scope>
    <source>
        <strain evidence="4 5">TBRC 11910</strain>
    </source>
</reference>
<dbReference type="Pfam" id="PF01553">
    <property type="entry name" value="Acyltransferase"/>
    <property type="match status" value="1"/>
</dbReference>
<comment type="caution">
    <text evidence="4">The sequence shown here is derived from an EMBL/GenBank/DDBJ whole genome shotgun (WGS) entry which is preliminary data.</text>
</comment>
<dbReference type="PANTHER" id="PTHR10434:SF11">
    <property type="entry name" value="1-ACYL-SN-GLYCEROL-3-PHOSPHATE ACYLTRANSFERASE"/>
    <property type="match status" value="1"/>
</dbReference>